<keyword evidence="2" id="KW-1185">Reference proteome</keyword>
<proteinExistence type="predicted"/>
<evidence type="ECO:0000313" key="2">
    <source>
        <dbReference type="Proteomes" id="UP000051950"/>
    </source>
</evidence>
<dbReference type="OrthoDB" id="325673at2"/>
<dbReference type="RefSeq" id="WP_057932963.1">
    <property type="nucleotide sequence ID" value="NZ_LMZQ01000009.1"/>
</dbReference>
<dbReference type="NCBIfam" id="NF035938">
    <property type="entry name" value="EboA_domain"/>
    <property type="match status" value="1"/>
</dbReference>
<name>A0A0T5VNR3_9SPHI</name>
<comment type="caution">
    <text evidence="1">The sequence shown here is derived from an EMBL/GenBank/DDBJ whole genome shotgun (WGS) entry which is preliminary data.</text>
</comment>
<dbReference type="STRING" id="687842.ASU31_14280"/>
<protein>
    <submittedName>
        <fullName evidence="1">Uncharacterized protein</fullName>
    </submittedName>
</protein>
<gene>
    <name evidence="1" type="ORF">ASU31_14280</name>
</gene>
<sequence length="285" mass="32285">MKGDDTMAIQKALSAIIKSNVVADGQNWLESITQSADLSNKISQAFVMVPRKTGKSLIQLNDDQKVLIKEAGISYISNWTIDRLCRVWLLSTLNSIDQEKRYATVDRLFLSAEMNEAVALYSALPFLAHPEIWVKRCAEGIRSNIGSVLEAIMENNPYPSENLDEAAWNQLVLKAFFTEKNIKFIVGLDKRANLELALTLIDYAKERWAAKRKVSPQLWRLVGKFINAEIFETLKVGLQHYDQIEQRAIALAVAQSDYQPAKDYINTFPELKLALSEGNLNWDSF</sequence>
<evidence type="ECO:0000313" key="1">
    <source>
        <dbReference type="EMBL" id="KRT15514.1"/>
    </source>
</evidence>
<dbReference type="AlphaFoldDB" id="A0A0T5VNR3"/>
<accession>A0A0T5VNR3</accession>
<dbReference type="InterPro" id="IPR047715">
    <property type="entry name" value="EboA_dom"/>
</dbReference>
<dbReference type="EMBL" id="LMZQ01000009">
    <property type="protein sequence ID" value="KRT15514.1"/>
    <property type="molecule type" value="Genomic_DNA"/>
</dbReference>
<reference evidence="1 2" key="1">
    <citation type="submission" date="2015-11" db="EMBL/GenBank/DDBJ databases">
        <title>Sequence of Pedobacter ginsenosidimutans.</title>
        <authorList>
            <person name="Carson E."/>
            <person name="Keyser V."/>
            <person name="Newman J."/>
            <person name="Miller J."/>
        </authorList>
    </citation>
    <scope>NUCLEOTIDE SEQUENCE [LARGE SCALE GENOMIC DNA]</scope>
    <source>
        <strain evidence="1 2">KACC 14530</strain>
    </source>
</reference>
<dbReference type="Proteomes" id="UP000051950">
    <property type="component" value="Unassembled WGS sequence"/>
</dbReference>
<organism evidence="1 2">
    <name type="scientific">Pedobacter ginsenosidimutans</name>
    <dbReference type="NCBI Taxonomy" id="687842"/>
    <lineage>
        <taxon>Bacteria</taxon>
        <taxon>Pseudomonadati</taxon>
        <taxon>Bacteroidota</taxon>
        <taxon>Sphingobacteriia</taxon>
        <taxon>Sphingobacteriales</taxon>
        <taxon>Sphingobacteriaceae</taxon>
        <taxon>Pedobacter</taxon>
    </lineage>
</organism>